<dbReference type="EMBL" id="JAPQFJ010000018">
    <property type="protein sequence ID" value="MCY6959942.1"/>
    <property type="molecule type" value="Genomic_DNA"/>
</dbReference>
<reference evidence="1" key="1">
    <citation type="submission" date="2022-12" db="EMBL/GenBank/DDBJ databases">
        <title>Clostridium sp. nov., isolated from industrial wastewater.</title>
        <authorList>
            <person name="Jiayan W."/>
        </authorList>
    </citation>
    <scope>NUCLEOTIDE SEQUENCE</scope>
    <source>
        <strain evidence="1">ZC22-4</strain>
    </source>
</reference>
<sequence>MSIVCIEDSLTFVYGLKKTDIWVSVLSVRIKMNSFSINKIVCYNICCK</sequence>
<evidence type="ECO:0000313" key="1">
    <source>
        <dbReference type="EMBL" id="MCY6959942.1"/>
    </source>
</evidence>
<name>A0ABT4DCC2_9CLOT</name>
<dbReference type="Proteomes" id="UP001144612">
    <property type="component" value="Unassembled WGS sequence"/>
</dbReference>
<proteinExistence type="predicted"/>
<evidence type="ECO:0000313" key="2">
    <source>
        <dbReference type="Proteomes" id="UP001144612"/>
    </source>
</evidence>
<keyword evidence="2" id="KW-1185">Reference proteome</keyword>
<gene>
    <name evidence="1" type="ORF">OW729_15070</name>
</gene>
<protein>
    <submittedName>
        <fullName evidence="1">Uncharacterized protein</fullName>
    </submittedName>
</protein>
<dbReference type="RefSeq" id="WP_268062379.1">
    <property type="nucleotide sequence ID" value="NZ_JAPQFJ010000018.1"/>
</dbReference>
<organism evidence="1 2">
    <name type="scientific">Clostridium brassicae</name>
    <dbReference type="NCBI Taxonomy" id="2999072"/>
    <lineage>
        <taxon>Bacteria</taxon>
        <taxon>Bacillati</taxon>
        <taxon>Bacillota</taxon>
        <taxon>Clostridia</taxon>
        <taxon>Eubacteriales</taxon>
        <taxon>Clostridiaceae</taxon>
        <taxon>Clostridium</taxon>
    </lineage>
</organism>
<accession>A0ABT4DCC2</accession>
<comment type="caution">
    <text evidence="1">The sequence shown here is derived from an EMBL/GenBank/DDBJ whole genome shotgun (WGS) entry which is preliminary data.</text>
</comment>